<feature type="transmembrane region" description="Helical" evidence="2">
    <location>
        <begin position="111"/>
        <end position="137"/>
    </location>
</feature>
<feature type="transmembrane region" description="Helical" evidence="2">
    <location>
        <begin position="219"/>
        <end position="235"/>
    </location>
</feature>
<feature type="transmembrane region" description="Helical" evidence="2">
    <location>
        <begin position="241"/>
        <end position="262"/>
    </location>
</feature>
<dbReference type="Proteomes" id="UP000007842">
    <property type="component" value="Plasmid pSCATT"/>
</dbReference>
<feature type="transmembrane region" description="Helical" evidence="2">
    <location>
        <begin position="307"/>
        <end position="327"/>
    </location>
</feature>
<dbReference type="AlphaFoldDB" id="G8XFA4"/>
<dbReference type="GO" id="GO:0000271">
    <property type="term" value="P:polysaccharide biosynthetic process"/>
    <property type="evidence" value="ECO:0007669"/>
    <property type="project" value="TreeGrafter"/>
</dbReference>
<keyword evidence="5" id="KW-1185">Reference proteome</keyword>
<feature type="transmembrane region" description="Helical" evidence="2">
    <location>
        <begin position="72"/>
        <end position="91"/>
    </location>
</feature>
<keyword evidence="2" id="KW-0472">Membrane</keyword>
<reference evidence="5" key="1">
    <citation type="submission" date="2011-12" db="EMBL/GenBank/DDBJ databases">
        <title>Complete genome sequence of Streptomyces cattleya strain DSM 46488.</title>
        <authorList>
            <person name="Ou H.-Y."/>
            <person name="Li P."/>
            <person name="Zhao C."/>
            <person name="O'Hagan D."/>
            <person name="Deng Z."/>
        </authorList>
    </citation>
    <scope>NUCLEOTIDE SEQUENCE [LARGE SCALE GENOMIC DNA]</scope>
    <source>
        <strain evidence="5">ATCC 35852 / DSM 46488 / JCM 4925 / NBRC 14057 / NRRL 8057</strain>
        <plasmid evidence="5">Plasmid pSCATT</plasmid>
    </source>
</reference>
<keyword evidence="4" id="KW-0012">Acyltransferase</keyword>
<dbReference type="InterPro" id="IPR002656">
    <property type="entry name" value="Acyl_transf_3_dom"/>
</dbReference>
<evidence type="ECO:0000313" key="5">
    <source>
        <dbReference type="Proteomes" id="UP000007842"/>
    </source>
</evidence>
<evidence type="ECO:0000313" key="4">
    <source>
        <dbReference type="EMBL" id="AEW99446.1"/>
    </source>
</evidence>
<dbReference type="HOGENOM" id="CLU_005679_2_5_11"/>
<dbReference type="Pfam" id="PF01757">
    <property type="entry name" value="Acyl_transf_3"/>
    <property type="match status" value="1"/>
</dbReference>
<sequence length="357" mass="38728">MRFLAAAMVFFGHAFADPLSKVDAPGLLALVWFRAGSFGVSFFFVLSGFVLTWSARPHDRPAPFLRRRILKVYPNHLVTFAGTALLLWAAGQRLTGAVPNLLLLQSWLPDVRIVNSVNTVSWTLSCEILFYAAFPLLARWTGRIRPERLWYWASAVAAAVVLVPWCAQVLPARPRAAPPLDFSFLQWWFVNFAPPVRALEFVLGILLARLVLSGRWIRLGRGWAVALVVLAYAVASVVPYLFGVVAVGVVPLGLLIAATAAADTEGRGGRLGGPVMTWLGEISFAFYLVHRPLLIAASGVLGRGTAAGAATAAAVFAVAVAAAWALHTGVERPVTRRWSTPRAMRRARAGDETPLRA</sequence>
<dbReference type="KEGG" id="scy:SCATT_p12530"/>
<dbReference type="PANTHER" id="PTHR23028:SF131">
    <property type="entry name" value="BLR2367 PROTEIN"/>
    <property type="match status" value="1"/>
</dbReference>
<dbReference type="PATRIC" id="fig|1003195.29.peg.7052"/>
<dbReference type="EMBL" id="CP003229">
    <property type="protein sequence ID" value="AEW99446.1"/>
    <property type="molecule type" value="Genomic_DNA"/>
</dbReference>
<dbReference type="InterPro" id="IPR050879">
    <property type="entry name" value="Acyltransferase_3"/>
</dbReference>
<dbReference type="RefSeq" id="WP_014627015.1">
    <property type="nucleotide sequence ID" value="NC_016113.1"/>
</dbReference>
<evidence type="ECO:0000256" key="1">
    <source>
        <dbReference type="SAM" id="MobiDB-lite"/>
    </source>
</evidence>
<accession>G8XFA4</accession>
<evidence type="ECO:0000259" key="3">
    <source>
        <dbReference type="Pfam" id="PF01757"/>
    </source>
</evidence>
<keyword evidence="4" id="KW-0614">Plasmid</keyword>
<feature type="transmembrane region" description="Helical" evidence="2">
    <location>
        <begin position="149"/>
        <end position="172"/>
    </location>
</feature>
<keyword evidence="2" id="KW-1133">Transmembrane helix</keyword>
<organism evidence="4 5">
    <name type="scientific">Streptantibioticus cattleyicolor (strain ATCC 35852 / DSM 46488 / JCM 4925 / NBRC 14057 / NRRL 8057)</name>
    <name type="common">Streptomyces cattleya</name>
    <dbReference type="NCBI Taxonomy" id="1003195"/>
    <lineage>
        <taxon>Bacteria</taxon>
        <taxon>Bacillati</taxon>
        <taxon>Actinomycetota</taxon>
        <taxon>Actinomycetes</taxon>
        <taxon>Kitasatosporales</taxon>
        <taxon>Streptomycetaceae</taxon>
        <taxon>Streptantibioticus</taxon>
    </lineage>
</organism>
<protein>
    <submittedName>
        <fullName evidence="4">Acyltransferase 3</fullName>
    </submittedName>
</protein>
<dbReference type="GO" id="GO:0016747">
    <property type="term" value="F:acyltransferase activity, transferring groups other than amino-acyl groups"/>
    <property type="evidence" value="ECO:0007669"/>
    <property type="project" value="InterPro"/>
</dbReference>
<dbReference type="GO" id="GO:0016020">
    <property type="term" value="C:membrane"/>
    <property type="evidence" value="ECO:0007669"/>
    <property type="project" value="TreeGrafter"/>
</dbReference>
<evidence type="ECO:0000256" key="2">
    <source>
        <dbReference type="SAM" id="Phobius"/>
    </source>
</evidence>
<keyword evidence="4" id="KW-0808">Transferase</keyword>
<feature type="region of interest" description="Disordered" evidence="1">
    <location>
        <begin position="337"/>
        <end position="357"/>
    </location>
</feature>
<proteinExistence type="predicted"/>
<geneLocation type="plasmid" evidence="4 5">
    <name>pSCATT</name>
</geneLocation>
<feature type="transmembrane region" description="Helical" evidence="2">
    <location>
        <begin position="26"/>
        <end position="51"/>
    </location>
</feature>
<keyword evidence="2" id="KW-0812">Transmembrane</keyword>
<name>G8XFA4_STREN</name>
<gene>
    <name evidence="4" type="ordered locus">SCATT_p12530</name>
</gene>
<feature type="transmembrane region" description="Helical" evidence="2">
    <location>
        <begin position="192"/>
        <end position="212"/>
    </location>
</feature>
<dbReference type="PANTHER" id="PTHR23028">
    <property type="entry name" value="ACETYLTRANSFERASE"/>
    <property type="match status" value="1"/>
</dbReference>
<feature type="domain" description="Acyltransferase 3" evidence="3">
    <location>
        <begin position="1"/>
        <end position="326"/>
    </location>
</feature>
<feature type="compositionally biased region" description="Basic and acidic residues" evidence="1">
    <location>
        <begin position="348"/>
        <end position="357"/>
    </location>
</feature>